<dbReference type="EMBL" id="OE180581">
    <property type="protein sequence ID" value="CAD7571575.1"/>
    <property type="molecule type" value="Genomic_DNA"/>
</dbReference>
<proteinExistence type="predicted"/>
<accession>A0A7R9J2R1</accession>
<reference evidence="2" key="1">
    <citation type="submission" date="2020-11" db="EMBL/GenBank/DDBJ databases">
        <authorList>
            <person name="Tran Van P."/>
        </authorList>
    </citation>
    <scope>NUCLEOTIDE SEQUENCE</scope>
</reference>
<feature type="region of interest" description="Disordered" evidence="1">
    <location>
        <begin position="53"/>
        <end position="73"/>
    </location>
</feature>
<organism evidence="2">
    <name type="scientific">Timema californicum</name>
    <name type="common">California timema</name>
    <name type="synonym">Walking stick</name>
    <dbReference type="NCBI Taxonomy" id="61474"/>
    <lineage>
        <taxon>Eukaryota</taxon>
        <taxon>Metazoa</taxon>
        <taxon>Ecdysozoa</taxon>
        <taxon>Arthropoda</taxon>
        <taxon>Hexapoda</taxon>
        <taxon>Insecta</taxon>
        <taxon>Pterygota</taxon>
        <taxon>Neoptera</taxon>
        <taxon>Polyneoptera</taxon>
        <taxon>Phasmatodea</taxon>
        <taxon>Timematodea</taxon>
        <taxon>Timematoidea</taxon>
        <taxon>Timematidae</taxon>
        <taxon>Timema</taxon>
    </lineage>
</organism>
<sequence>MTDTAEKSAYSNPMASLVLTDSFETLPDQIMYTYAGPRIGKVELEEVNPHLRGGRVESHLGPPSSPDRDSNLDLPVLSSLAQHDKRWVRGVCMFLRDQYLPAMQRLVSLFLSLRLSRSPWSARDLNLALSCSYPAGWKRLSSEQVYPHSLGGHPTEIRTSISPSSAVELNTTSALSNYVTEAGFISKGKENTYDMPEMRAVHSYLNDYSTSPAVTMGDKATKFLYCSYAERSDGEVIVSRLTLGCGLLWVLPANYCWSTCDNFTCEKGEGKDSSPVASLVLTDSQHLGIYSSPVASLVLTDSQHLGIYSSPVAPLVLTDNTQLTSDSQHLGVYSNPVASLVLTDSSQLTSDSQHLGWSKQPSRLSEVARQRRLSSSPIAATCCCEGAGVFRRINDGGGAT</sequence>
<gene>
    <name evidence="2" type="ORF">TCMB3V08_LOCUS4245</name>
</gene>
<evidence type="ECO:0000313" key="2">
    <source>
        <dbReference type="EMBL" id="CAD7571575.1"/>
    </source>
</evidence>
<protein>
    <submittedName>
        <fullName evidence="2">(California timema) hypothetical protein</fullName>
    </submittedName>
</protein>
<evidence type="ECO:0000256" key="1">
    <source>
        <dbReference type="SAM" id="MobiDB-lite"/>
    </source>
</evidence>
<dbReference type="AlphaFoldDB" id="A0A7R9J2R1"/>
<name>A0A7R9J2R1_TIMCA</name>